<evidence type="ECO:0000256" key="3">
    <source>
        <dbReference type="ARBA" id="ARBA00023125"/>
    </source>
</evidence>
<dbReference type="GO" id="GO:0001097">
    <property type="term" value="F:TFIIH-class transcription factor complex binding"/>
    <property type="evidence" value="ECO:0007669"/>
    <property type="project" value="TreeGrafter"/>
</dbReference>
<keyword evidence="3 7" id="KW-0238">DNA-binding</keyword>
<feature type="compositionally biased region" description="Pro residues" evidence="8">
    <location>
        <begin position="24"/>
        <end position="39"/>
    </location>
</feature>
<evidence type="ECO:0000256" key="7">
    <source>
        <dbReference type="PIRNR" id="PIRNR016398"/>
    </source>
</evidence>
<evidence type="ECO:0000259" key="9">
    <source>
        <dbReference type="PROSITE" id="PS51351"/>
    </source>
</evidence>
<keyword evidence="11" id="KW-1185">Reference proteome</keyword>
<dbReference type="InterPro" id="IPR003166">
    <property type="entry name" value="TFIIE_bsu_DNA-bd"/>
</dbReference>
<dbReference type="OMA" id="RTKKDNH"/>
<dbReference type="GO" id="GO:0003743">
    <property type="term" value="F:translation initiation factor activity"/>
    <property type="evidence" value="ECO:0007669"/>
    <property type="project" value="UniProtKB-KW"/>
</dbReference>
<protein>
    <recommendedName>
        <fullName evidence="7">Transcription initiation factor IIE subunit beta</fullName>
    </recommendedName>
</protein>
<keyword evidence="10" id="KW-0396">Initiation factor</keyword>
<comment type="subunit">
    <text evidence="7">Tetramer of two alpha and two beta chains.</text>
</comment>
<dbReference type="PANTHER" id="PTHR12716:SF8">
    <property type="entry name" value="TRANSCRIPTION INITIATION FACTOR IIE SUBUNIT BETA"/>
    <property type="match status" value="1"/>
</dbReference>
<evidence type="ECO:0000256" key="4">
    <source>
        <dbReference type="ARBA" id="ARBA00023163"/>
    </source>
</evidence>
<feature type="region of interest" description="Disordered" evidence="8">
    <location>
        <begin position="14"/>
        <end position="49"/>
    </location>
</feature>
<reference evidence="10 11" key="1">
    <citation type="journal article" date="2013" name="PLoS Genet.">
        <title>The genome and development-dependent transcriptomes of Pyronema confluens: a window into fungal evolution.</title>
        <authorList>
            <person name="Traeger S."/>
            <person name="Altegoer F."/>
            <person name="Freitag M."/>
            <person name="Gabaldon T."/>
            <person name="Kempken F."/>
            <person name="Kumar A."/>
            <person name="Marcet-Houben M."/>
            <person name="Poggeler S."/>
            <person name="Stajich J.E."/>
            <person name="Nowrousian M."/>
        </authorList>
    </citation>
    <scope>NUCLEOTIDE SEQUENCE [LARGE SCALE GENOMIC DNA]</scope>
    <source>
        <strain evidence="11">CBS 100304</strain>
        <tissue evidence="10">Vegetative mycelium</tissue>
    </source>
</reference>
<keyword evidence="10" id="KW-0648">Protein biosynthesis</keyword>
<proteinExistence type="inferred from homology"/>
<dbReference type="PIRSF" id="PIRSF016398">
    <property type="entry name" value="TFIIE-beta"/>
    <property type="match status" value="1"/>
</dbReference>
<keyword evidence="2 7" id="KW-0805">Transcription regulation</keyword>
<gene>
    <name evidence="10" type="ORF">PCON_03648</name>
</gene>
<name>U4KUK9_PYROM</name>
<dbReference type="AlphaFoldDB" id="U4KUK9"/>
<dbReference type="PROSITE" id="PS51351">
    <property type="entry name" value="TFIIE_BETA_C"/>
    <property type="match status" value="1"/>
</dbReference>
<evidence type="ECO:0000256" key="1">
    <source>
        <dbReference type="ARBA" id="ARBA00004123"/>
    </source>
</evidence>
<feature type="domain" description="TFIIE beta" evidence="9">
    <location>
        <begin position="59"/>
        <end position="137"/>
    </location>
</feature>
<evidence type="ECO:0000256" key="6">
    <source>
        <dbReference type="ARBA" id="ARBA00025581"/>
    </source>
</evidence>
<dbReference type="Proteomes" id="UP000018144">
    <property type="component" value="Unassembled WGS sequence"/>
</dbReference>
<keyword evidence="5 7" id="KW-0539">Nucleus</keyword>
<dbReference type="GO" id="GO:0005673">
    <property type="term" value="C:transcription factor TFIIE complex"/>
    <property type="evidence" value="ECO:0007669"/>
    <property type="project" value="UniProtKB-UniRule"/>
</dbReference>
<dbReference type="Pfam" id="PF18121">
    <property type="entry name" value="TFA2_Winged_2"/>
    <property type="match status" value="1"/>
</dbReference>
<dbReference type="STRING" id="1076935.U4KUK9"/>
<dbReference type="GO" id="GO:0003677">
    <property type="term" value="F:DNA binding"/>
    <property type="evidence" value="ECO:0007669"/>
    <property type="project" value="UniProtKB-UniRule"/>
</dbReference>
<comment type="subcellular location">
    <subcellularLocation>
        <location evidence="1 7">Nucleus</location>
    </subcellularLocation>
</comment>
<evidence type="ECO:0000256" key="8">
    <source>
        <dbReference type="SAM" id="MobiDB-lite"/>
    </source>
</evidence>
<evidence type="ECO:0000256" key="2">
    <source>
        <dbReference type="ARBA" id="ARBA00023015"/>
    </source>
</evidence>
<dbReference type="OrthoDB" id="5323195at2759"/>
<comment type="function">
    <text evidence="6 7">Recruits TFIIH to the initiation complex and stimulates the RNA polymerase II C-terminal domain kinase and DNA-dependent ATPase activities of TFIIH. Both TFIIH and TFIIE are required for promoter clearance by RNA polymerase.</text>
</comment>
<organism evidence="10 11">
    <name type="scientific">Pyronema omphalodes (strain CBS 100304)</name>
    <name type="common">Pyronema confluens</name>
    <dbReference type="NCBI Taxonomy" id="1076935"/>
    <lineage>
        <taxon>Eukaryota</taxon>
        <taxon>Fungi</taxon>
        <taxon>Dikarya</taxon>
        <taxon>Ascomycota</taxon>
        <taxon>Pezizomycotina</taxon>
        <taxon>Pezizomycetes</taxon>
        <taxon>Pezizales</taxon>
        <taxon>Pyronemataceae</taxon>
        <taxon>Pyronema</taxon>
    </lineage>
</organism>
<dbReference type="PANTHER" id="PTHR12716">
    <property type="entry name" value="TRANSCRIPTION INITIATION FACTOR IIE, BETA SUBUNIT"/>
    <property type="match status" value="1"/>
</dbReference>
<keyword evidence="4 7" id="KW-0804">Transcription</keyword>
<evidence type="ECO:0000313" key="11">
    <source>
        <dbReference type="Proteomes" id="UP000018144"/>
    </source>
</evidence>
<evidence type="ECO:0000313" key="10">
    <source>
        <dbReference type="EMBL" id="CCX04757.1"/>
    </source>
</evidence>
<comment type="similarity">
    <text evidence="7">Belongs to the TFIIE beta subunit family.</text>
</comment>
<accession>U4KUK9</accession>
<feature type="compositionally biased region" description="Basic residues" evidence="8">
    <location>
        <begin position="239"/>
        <end position="251"/>
    </location>
</feature>
<feature type="region of interest" description="Disordered" evidence="8">
    <location>
        <begin position="225"/>
        <end position="269"/>
    </location>
</feature>
<dbReference type="InterPro" id="IPR040501">
    <property type="entry name" value="TFA2_Winged_2"/>
</dbReference>
<dbReference type="EMBL" id="HF935217">
    <property type="protein sequence ID" value="CCX04757.1"/>
    <property type="molecule type" value="Genomic_DNA"/>
</dbReference>
<evidence type="ECO:0000256" key="5">
    <source>
        <dbReference type="ARBA" id="ARBA00023242"/>
    </source>
</evidence>
<dbReference type="GO" id="GO:0006367">
    <property type="term" value="P:transcription initiation at RNA polymerase II promoter"/>
    <property type="evidence" value="ECO:0007669"/>
    <property type="project" value="UniProtKB-UniRule"/>
</dbReference>
<dbReference type="InterPro" id="IPR016656">
    <property type="entry name" value="TFIIE-bsu"/>
</dbReference>
<sequence>MSLNREREAFKKSVANAADLFPSRPKPIPAAAAPPPPPTTTVKRKRQVATPATPSAVVYSQPAATSLGGQHIMTQVVHAQQYLKEKERPLRPHEVASYLSIHVTSEVFTVLKENKNPRIYYDAVNDTLEFRPLHNIRSPTDLLAFLQRQTTAQGLPVKELKEGWAGALDAIDTLEEAGDILVIRTKKENLPRMVDEEFKTLWHGIKIPPAAEIVGELESMGLKPASVDPSSVKVEQKKTQKRKRAVNRRGKVSNVHMNGILKDSKDLRK</sequence>
<dbReference type="eggNOG" id="KOG3095">
    <property type="taxonomic scope" value="Eukaryota"/>
</dbReference>
<dbReference type="Pfam" id="PF02186">
    <property type="entry name" value="TFIIE_beta"/>
    <property type="match status" value="1"/>
</dbReference>